<dbReference type="EMBL" id="RXNR01000033">
    <property type="protein sequence ID" value="RTQ92253.1"/>
    <property type="molecule type" value="Genomic_DNA"/>
</dbReference>
<evidence type="ECO:0000313" key="1">
    <source>
        <dbReference type="EMBL" id="RTQ92253.1"/>
    </source>
</evidence>
<proteinExistence type="predicted"/>
<dbReference type="NCBIfam" id="NF033453">
    <property type="entry name" value="BREX_3_BrxF"/>
    <property type="match status" value="1"/>
</dbReference>
<dbReference type="InterPro" id="IPR048067">
    <property type="entry name" value="BREX_3_BrxF"/>
</dbReference>
<name>A0A3S0JQZ6_9BACI</name>
<protein>
    <submittedName>
        <fullName evidence="1">BREX-3 system P-loop-containing protein BrxF</fullName>
    </submittedName>
</protein>
<dbReference type="AlphaFoldDB" id="A0A3S0JQZ6"/>
<keyword evidence="2" id="KW-1185">Reference proteome</keyword>
<gene>
    <name evidence="1" type="primary">brxF</name>
    <name evidence="1" type="ORF">EKG35_12255</name>
</gene>
<comment type="caution">
    <text evidence="1">The sequence shown here is derived from an EMBL/GenBank/DDBJ whole genome shotgun (WGS) entry which is preliminary data.</text>
</comment>
<reference evidence="1 2" key="1">
    <citation type="submission" date="2018-12" db="EMBL/GenBank/DDBJ databases">
        <authorList>
            <person name="Yu L."/>
        </authorList>
    </citation>
    <scope>NUCLEOTIDE SEQUENCE [LARGE SCALE GENOMIC DNA]</scope>
    <source>
        <strain evidence="1 2">S5H2222</strain>
    </source>
</reference>
<dbReference type="Proteomes" id="UP000276349">
    <property type="component" value="Unassembled WGS sequence"/>
</dbReference>
<accession>A0A3S0JQZ6</accession>
<organism evidence="1 2">
    <name type="scientific">Lysinibacillus telephonicus</name>
    <dbReference type="NCBI Taxonomy" id="1714840"/>
    <lineage>
        <taxon>Bacteria</taxon>
        <taxon>Bacillati</taxon>
        <taxon>Bacillota</taxon>
        <taxon>Bacilli</taxon>
        <taxon>Bacillales</taxon>
        <taxon>Bacillaceae</taxon>
        <taxon>Lysinibacillus</taxon>
    </lineage>
</organism>
<sequence>MNYQLINKLNTEVPQLNNKYYKLLYIYESKFGNTLERYSEENAIPYLNINLILSEKLQHVQASRRPYRAAEYLKELLLETEKDIICIDYYELLFEPSLNLNPFELFNSISRNKTLLITWRGDIKDGYFIHAVPGHPEYVKMPIKDAVLIH</sequence>
<evidence type="ECO:0000313" key="2">
    <source>
        <dbReference type="Proteomes" id="UP000276349"/>
    </source>
</evidence>
<dbReference type="OrthoDB" id="7503064at2"/>
<dbReference type="RefSeq" id="WP_126294756.1">
    <property type="nucleotide sequence ID" value="NZ_RXNR01000033.1"/>
</dbReference>